<feature type="region of interest" description="Disordered" evidence="8">
    <location>
        <begin position="1"/>
        <end position="21"/>
    </location>
</feature>
<dbReference type="PROSITE" id="PS51195">
    <property type="entry name" value="Q_MOTIF"/>
    <property type="match status" value="1"/>
</dbReference>
<feature type="compositionally biased region" description="Basic and acidic residues" evidence="8">
    <location>
        <begin position="1041"/>
        <end position="1050"/>
    </location>
</feature>
<evidence type="ECO:0000256" key="3">
    <source>
        <dbReference type="ARBA" id="ARBA00022806"/>
    </source>
</evidence>
<organism evidence="9">
    <name type="scientific">Cyprideis torosa</name>
    <dbReference type="NCBI Taxonomy" id="163714"/>
    <lineage>
        <taxon>Eukaryota</taxon>
        <taxon>Metazoa</taxon>
        <taxon>Ecdysozoa</taxon>
        <taxon>Arthropoda</taxon>
        <taxon>Crustacea</taxon>
        <taxon>Oligostraca</taxon>
        <taxon>Ostracoda</taxon>
        <taxon>Podocopa</taxon>
        <taxon>Podocopida</taxon>
        <taxon>Cytherocopina</taxon>
        <taxon>Cytheroidea</taxon>
        <taxon>Cytherideidae</taxon>
        <taxon>Cyprideis</taxon>
    </lineage>
</organism>
<comment type="catalytic activity">
    <reaction evidence="7">
        <text>ATP + H2O = ADP + phosphate + H(+)</text>
        <dbReference type="Rhea" id="RHEA:13065"/>
        <dbReference type="ChEBI" id="CHEBI:15377"/>
        <dbReference type="ChEBI" id="CHEBI:15378"/>
        <dbReference type="ChEBI" id="CHEBI:30616"/>
        <dbReference type="ChEBI" id="CHEBI:43474"/>
        <dbReference type="ChEBI" id="CHEBI:456216"/>
        <dbReference type="EC" id="3.6.4.13"/>
    </reaction>
</comment>
<comment type="similarity">
    <text evidence="7">Belongs to the DEAD box helicase family.</text>
</comment>
<keyword evidence="5 7" id="KW-0694">RNA-binding</keyword>
<evidence type="ECO:0000256" key="2">
    <source>
        <dbReference type="ARBA" id="ARBA00022801"/>
    </source>
</evidence>
<proteinExistence type="inferred from homology"/>
<feature type="compositionally biased region" description="Polar residues" evidence="8">
    <location>
        <begin position="531"/>
        <end position="557"/>
    </location>
</feature>
<evidence type="ECO:0000256" key="6">
    <source>
        <dbReference type="PROSITE-ProRule" id="PRU00552"/>
    </source>
</evidence>
<evidence type="ECO:0000313" key="9">
    <source>
        <dbReference type="EMBL" id="CAD7224586.1"/>
    </source>
</evidence>
<dbReference type="Pfam" id="PF00271">
    <property type="entry name" value="Helicase_C"/>
    <property type="match status" value="1"/>
</dbReference>
<evidence type="ECO:0000256" key="5">
    <source>
        <dbReference type="ARBA" id="ARBA00022884"/>
    </source>
</evidence>
<dbReference type="PROSITE" id="PS00039">
    <property type="entry name" value="DEAD_ATP_HELICASE"/>
    <property type="match status" value="1"/>
</dbReference>
<name>A0A7R8W945_9CRUS</name>
<dbReference type="InterPro" id="IPR014014">
    <property type="entry name" value="RNA_helicase_DEAD_Q_motif"/>
</dbReference>
<evidence type="ECO:0000256" key="1">
    <source>
        <dbReference type="ARBA" id="ARBA00022741"/>
    </source>
</evidence>
<dbReference type="SMART" id="SM00490">
    <property type="entry name" value="HELICc"/>
    <property type="match status" value="1"/>
</dbReference>
<keyword evidence="2 7" id="KW-0378">Hydrolase</keyword>
<dbReference type="PANTHER" id="PTHR24031">
    <property type="entry name" value="RNA HELICASE"/>
    <property type="match status" value="1"/>
</dbReference>
<dbReference type="GO" id="GO:0005524">
    <property type="term" value="F:ATP binding"/>
    <property type="evidence" value="ECO:0007669"/>
    <property type="project" value="UniProtKB-UniRule"/>
</dbReference>
<evidence type="ECO:0000256" key="8">
    <source>
        <dbReference type="SAM" id="MobiDB-lite"/>
    </source>
</evidence>
<dbReference type="PROSITE" id="PS51192">
    <property type="entry name" value="HELICASE_ATP_BIND_1"/>
    <property type="match status" value="2"/>
</dbReference>
<feature type="region of interest" description="Disordered" evidence="8">
    <location>
        <begin position="1029"/>
        <end position="1050"/>
    </location>
</feature>
<accession>A0A7R8W945</accession>
<feature type="compositionally biased region" description="Basic and acidic residues" evidence="8">
    <location>
        <begin position="203"/>
        <end position="215"/>
    </location>
</feature>
<comment type="domain">
    <text evidence="7">The Q motif is unique to and characteristic of the DEAD box family of RNA helicases and controls ATP binding and hydrolysis.</text>
</comment>
<protein>
    <recommendedName>
        <fullName evidence="7">ATP-dependent RNA helicase</fullName>
        <ecNumber evidence="7">3.6.4.13</ecNumber>
    </recommendedName>
</protein>
<dbReference type="EC" id="3.6.4.13" evidence="7"/>
<dbReference type="PROSITE" id="PS51194">
    <property type="entry name" value="HELICASE_CTER"/>
    <property type="match status" value="1"/>
</dbReference>
<dbReference type="SMART" id="SM00487">
    <property type="entry name" value="DEXDc"/>
    <property type="match status" value="1"/>
</dbReference>
<keyword evidence="1 7" id="KW-0547">Nucleotide-binding</keyword>
<dbReference type="Gene3D" id="3.40.50.300">
    <property type="entry name" value="P-loop containing nucleotide triphosphate hydrolases"/>
    <property type="match status" value="3"/>
</dbReference>
<feature type="compositionally biased region" description="Basic residues" evidence="8">
    <location>
        <begin position="1"/>
        <end position="12"/>
    </location>
</feature>
<feature type="compositionally biased region" description="Low complexity" evidence="8">
    <location>
        <begin position="618"/>
        <end position="654"/>
    </location>
</feature>
<feature type="compositionally biased region" description="Basic residues" evidence="8">
    <location>
        <begin position="1120"/>
        <end position="1141"/>
    </location>
</feature>
<feature type="region of interest" description="Disordered" evidence="8">
    <location>
        <begin position="511"/>
        <end position="565"/>
    </location>
</feature>
<feature type="compositionally biased region" description="Acidic residues" evidence="8">
    <location>
        <begin position="131"/>
        <end position="141"/>
    </location>
</feature>
<reference evidence="9" key="1">
    <citation type="submission" date="2020-11" db="EMBL/GenBank/DDBJ databases">
        <authorList>
            <person name="Tran Van P."/>
        </authorList>
    </citation>
    <scope>NUCLEOTIDE SEQUENCE</scope>
</reference>
<feature type="region of interest" description="Disordered" evidence="8">
    <location>
        <begin position="617"/>
        <end position="656"/>
    </location>
</feature>
<gene>
    <name evidence="9" type="ORF">CTOB1V02_LOCUS2543</name>
</gene>
<feature type="region of interest" description="Disordered" evidence="8">
    <location>
        <begin position="1116"/>
        <end position="1141"/>
    </location>
</feature>
<dbReference type="Pfam" id="PF00270">
    <property type="entry name" value="DEAD"/>
    <property type="match status" value="2"/>
</dbReference>
<feature type="compositionally biased region" description="Basic and acidic residues" evidence="8">
    <location>
        <begin position="71"/>
        <end position="84"/>
    </location>
</feature>
<dbReference type="InterPro" id="IPR006578">
    <property type="entry name" value="MADF-dom"/>
</dbReference>
<dbReference type="InterPro" id="IPR011545">
    <property type="entry name" value="DEAD/DEAH_box_helicase_dom"/>
</dbReference>
<dbReference type="PROSITE" id="PS51029">
    <property type="entry name" value="MADF"/>
    <property type="match status" value="1"/>
</dbReference>
<dbReference type="GO" id="GO:0003723">
    <property type="term" value="F:RNA binding"/>
    <property type="evidence" value="ECO:0007669"/>
    <property type="project" value="UniProtKB-UniRule"/>
</dbReference>
<dbReference type="InterPro" id="IPR000629">
    <property type="entry name" value="RNA-helicase_DEAD-box_CS"/>
</dbReference>
<dbReference type="GO" id="GO:0016787">
    <property type="term" value="F:hydrolase activity"/>
    <property type="evidence" value="ECO:0007669"/>
    <property type="project" value="UniProtKB-KW"/>
</dbReference>
<feature type="compositionally biased region" description="Acidic residues" evidence="8">
    <location>
        <begin position="107"/>
        <end position="120"/>
    </location>
</feature>
<evidence type="ECO:0000256" key="7">
    <source>
        <dbReference type="RuleBase" id="RU365068"/>
    </source>
</evidence>
<keyword evidence="3 7" id="KW-0347">Helicase</keyword>
<dbReference type="InterPro" id="IPR027417">
    <property type="entry name" value="P-loop_NTPase"/>
</dbReference>
<evidence type="ECO:0000256" key="4">
    <source>
        <dbReference type="ARBA" id="ARBA00022840"/>
    </source>
</evidence>
<keyword evidence="4 7" id="KW-0067">ATP-binding</keyword>
<dbReference type="SMART" id="SM00595">
    <property type="entry name" value="MADF"/>
    <property type="match status" value="1"/>
</dbReference>
<dbReference type="InterPro" id="IPR001650">
    <property type="entry name" value="Helicase_C-like"/>
</dbReference>
<comment type="function">
    <text evidence="7">RNA helicase.</text>
</comment>
<sequence length="1141" mass="127500">MGVARKRRKNSSKKSSLSWKAVEVGDGTTPLQMTAQDWSSFGALEELADYSLTKKNGVVVVENAGQASTCRNEEDSGSGDEKLPSDFVRGCAGSSEDEEQESCRSEESDEEDDDSEDCDASSEGSGGSDGGFEDAEDSDGSVEDKEDHRDSDEDVEENEDTDDSDEDVEENENTDDSDEDVEDKDEENSDGSDENDPVTKAMKFLDERNRRTDQKSIPKDIDMTAWGAYSLPREILNGLRDSCFKEPTPIQSLTLGAAISEKKDIIGAAETGSGKTLAFGLPILGGLVREGKTAGVDALILTPTRELALQIKNHILQVAKYTHVKVACIVGGLSKEKQERVLKKPPQILVATPGRLWEMIQEGNAALQRLPDIKMAESDGEDDVKRIVIHQVRQYKCLFDPTDKGYQNRVKSDLAWEAIAKEVGISKDEAKSKWHSARNYLVTNRAKLACRKCPSGSGASEKKEVKVWDYYSDMEFMLPYVGQSRNGSSSLKKVKLGQAVDEAVASALGGDETEDEFFPFSPPSSVSTTTARSEASTPTPQSEASTQTPRSGASTTKPPKPSASALDRYVDYITNKEPEHSEVQWFRSLTPQLDMLDPISLLQFKTEVQTLLCRYLKPPSQGTQGPGPSNYQNEQQFHQQQFPQQQFPQQQFPQGATADYTPGKSYFSFPHRRQIQDFSLLIDPPSLCSRYLVIDEADRMTERGHFEELESIIQFIRSEDQAGEEGEPRTAKKRQTFLFSATLTLLHSPPEWLKRKKRKRANMTVKKKLSSLLELVGMEKQPKLVDLSQKQGTAEKLKEAMVPCKTTEKDHLLYYFLHKFPGRTLVFCNSIDCVRRLKNIFEFLQTDPLPLHANMHQKQRLKNLERFSSSQTGFLLASDVAARGLDIPNVQHVIHYQVPRTSEAVTQSNCSIFVVSELCASKWKNSSSNTFGNFSCVRRPIRDILLPKDMQHSPEMLITNILTPSSALCLSLPAAKELPIFPIDPILLSKARERVQIARELDKISHSMRKSKAERDWMKRNADEMELLLSSDGDSDGSEEETGREFGRKNKRVEALKAQLKDLLKTPLTQEIHRKYLMPGDGELMGNGSLANSRISDQGGEGAAVAALDQELKEQDRLKQSLKKRKSSAWCKKRKKKRKAE</sequence>
<dbReference type="EMBL" id="OB660402">
    <property type="protein sequence ID" value="CAD7224586.1"/>
    <property type="molecule type" value="Genomic_DNA"/>
</dbReference>
<dbReference type="Pfam" id="PF10545">
    <property type="entry name" value="MADF_DNA_bdg"/>
    <property type="match status" value="1"/>
</dbReference>
<dbReference type="SUPFAM" id="SSF52540">
    <property type="entry name" value="P-loop containing nucleoside triphosphate hydrolases"/>
    <property type="match status" value="2"/>
</dbReference>
<feature type="compositionally biased region" description="Acidic residues" evidence="8">
    <location>
        <begin position="152"/>
        <end position="196"/>
    </location>
</feature>
<dbReference type="AlphaFoldDB" id="A0A7R8W945"/>
<feature type="short sequence motif" description="Q motif" evidence="6">
    <location>
        <begin position="224"/>
        <end position="252"/>
    </location>
</feature>
<feature type="region of interest" description="Disordered" evidence="8">
    <location>
        <begin position="64"/>
        <end position="215"/>
    </location>
</feature>
<dbReference type="InterPro" id="IPR014001">
    <property type="entry name" value="Helicase_ATP-bd"/>
</dbReference>
<dbReference type="CDD" id="cd18787">
    <property type="entry name" value="SF2_C_DEAD"/>
    <property type="match status" value="1"/>
</dbReference>
<feature type="compositionally biased region" description="Basic and acidic residues" evidence="8">
    <location>
        <begin position="142"/>
        <end position="151"/>
    </location>
</feature>
<dbReference type="OrthoDB" id="4310724at2759"/>
<dbReference type="GO" id="GO:0003724">
    <property type="term" value="F:RNA helicase activity"/>
    <property type="evidence" value="ECO:0007669"/>
    <property type="project" value="UniProtKB-EC"/>
</dbReference>